<proteinExistence type="predicted"/>
<feature type="region of interest" description="Disordered" evidence="1">
    <location>
        <begin position="70"/>
        <end position="119"/>
    </location>
</feature>
<evidence type="ECO:0000313" key="3">
    <source>
        <dbReference type="EMBL" id="OQV18713.1"/>
    </source>
</evidence>
<gene>
    <name evidence="3" type="ORF">BV898_07152</name>
</gene>
<keyword evidence="2" id="KW-0472">Membrane</keyword>
<feature type="compositionally biased region" description="Basic and acidic residues" evidence="1">
    <location>
        <begin position="79"/>
        <end position="97"/>
    </location>
</feature>
<keyword evidence="2" id="KW-0812">Transmembrane</keyword>
<evidence type="ECO:0000313" key="4">
    <source>
        <dbReference type="Proteomes" id="UP000192578"/>
    </source>
</evidence>
<comment type="caution">
    <text evidence="3">The sequence shown here is derived from an EMBL/GenBank/DDBJ whole genome shotgun (WGS) entry which is preliminary data.</text>
</comment>
<name>A0A1W0WU81_HYPEX</name>
<reference evidence="4" key="1">
    <citation type="submission" date="2017-01" db="EMBL/GenBank/DDBJ databases">
        <title>Comparative genomics of anhydrobiosis in the tardigrade Hypsibius dujardini.</title>
        <authorList>
            <person name="Yoshida Y."/>
            <person name="Koutsovoulos G."/>
            <person name="Laetsch D."/>
            <person name="Stevens L."/>
            <person name="Kumar S."/>
            <person name="Horikawa D."/>
            <person name="Ishino K."/>
            <person name="Komine S."/>
            <person name="Tomita M."/>
            <person name="Blaxter M."/>
            <person name="Arakawa K."/>
        </authorList>
    </citation>
    <scope>NUCLEOTIDE SEQUENCE [LARGE SCALE GENOMIC DNA]</scope>
    <source>
        <strain evidence="4">Z151</strain>
    </source>
</reference>
<dbReference type="EMBL" id="MTYJ01000046">
    <property type="protein sequence ID" value="OQV18713.1"/>
    <property type="molecule type" value="Genomic_DNA"/>
</dbReference>
<feature type="transmembrane region" description="Helical" evidence="2">
    <location>
        <begin position="12"/>
        <end position="35"/>
    </location>
</feature>
<keyword evidence="4" id="KW-1185">Reference proteome</keyword>
<dbReference type="Proteomes" id="UP000192578">
    <property type="component" value="Unassembled WGS sequence"/>
</dbReference>
<evidence type="ECO:0000256" key="1">
    <source>
        <dbReference type="SAM" id="MobiDB-lite"/>
    </source>
</evidence>
<keyword evidence="2" id="KW-1133">Transmembrane helix</keyword>
<organism evidence="3 4">
    <name type="scientific">Hypsibius exemplaris</name>
    <name type="common">Freshwater tardigrade</name>
    <dbReference type="NCBI Taxonomy" id="2072580"/>
    <lineage>
        <taxon>Eukaryota</taxon>
        <taxon>Metazoa</taxon>
        <taxon>Ecdysozoa</taxon>
        <taxon>Tardigrada</taxon>
        <taxon>Eutardigrada</taxon>
        <taxon>Parachela</taxon>
        <taxon>Hypsibioidea</taxon>
        <taxon>Hypsibiidae</taxon>
        <taxon>Hypsibius</taxon>
    </lineage>
</organism>
<sequence>MQAQLEFLRWIVPVVCVASLLLILISVAVAGLILLPRYIRGLPPRPPVPPPVYQFPLSLEESLITPIVKKKHKKHKKPHVEGENNAKSTEVIERSFDHSFSPPRVVPGRSPDDLSPKQQ</sequence>
<accession>A0A1W0WU81</accession>
<dbReference type="AlphaFoldDB" id="A0A1W0WU81"/>
<protein>
    <submittedName>
        <fullName evidence="3">Uncharacterized protein</fullName>
    </submittedName>
</protein>
<evidence type="ECO:0000256" key="2">
    <source>
        <dbReference type="SAM" id="Phobius"/>
    </source>
</evidence>
<feature type="compositionally biased region" description="Basic and acidic residues" evidence="1">
    <location>
        <begin position="110"/>
        <end position="119"/>
    </location>
</feature>